<comment type="caution">
    <text evidence="1">The sequence shown here is derived from an EMBL/GenBank/DDBJ whole genome shotgun (WGS) entry which is preliminary data.</text>
</comment>
<sequence>MFHTVTDWYSACVSSRVTEIDCNGESAHSLWLDLDSTKTARLLEVVSLLNCLC</sequence>
<evidence type="ECO:0000313" key="1">
    <source>
        <dbReference type="EMBL" id="KAG2299105.1"/>
    </source>
</evidence>
<dbReference type="AlphaFoldDB" id="A0A8X7S2Y2"/>
<dbReference type="Proteomes" id="UP000886595">
    <property type="component" value="Unassembled WGS sequence"/>
</dbReference>
<evidence type="ECO:0000313" key="2">
    <source>
        <dbReference type="Proteomes" id="UP000886595"/>
    </source>
</evidence>
<accession>A0A8X7S2Y2</accession>
<organism evidence="1 2">
    <name type="scientific">Brassica carinata</name>
    <name type="common">Ethiopian mustard</name>
    <name type="synonym">Abyssinian cabbage</name>
    <dbReference type="NCBI Taxonomy" id="52824"/>
    <lineage>
        <taxon>Eukaryota</taxon>
        <taxon>Viridiplantae</taxon>
        <taxon>Streptophyta</taxon>
        <taxon>Embryophyta</taxon>
        <taxon>Tracheophyta</taxon>
        <taxon>Spermatophyta</taxon>
        <taxon>Magnoliopsida</taxon>
        <taxon>eudicotyledons</taxon>
        <taxon>Gunneridae</taxon>
        <taxon>Pentapetalae</taxon>
        <taxon>rosids</taxon>
        <taxon>malvids</taxon>
        <taxon>Brassicales</taxon>
        <taxon>Brassicaceae</taxon>
        <taxon>Brassiceae</taxon>
        <taxon>Brassica</taxon>
    </lineage>
</organism>
<dbReference type="EMBL" id="JAAMPC010000008">
    <property type="protein sequence ID" value="KAG2299105.1"/>
    <property type="molecule type" value="Genomic_DNA"/>
</dbReference>
<protein>
    <submittedName>
        <fullName evidence="1">Uncharacterized protein</fullName>
    </submittedName>
</protein>
<dbReference type="OrthoDB" id="529273at2759"/>
<keyword evidence="2" id="KW-1185">Reference proteome</keyword>
<gene>
    <name evidence="1" type="ORF">Bca52824_035577</name>
</gene>
<proteinExistence type="predicted"/>
<reference evidence="1 2" key="1">
    <citation type="submission" date="2020-02" db="EMBL/GenBank/DDBJ databases">
        <authorList>
            <person name="Ma Q."/>
            <person name="Huang Y."/>
            <person name="Song X."/>
            <person name="Pei D."/>
        </authorList>
    </citation>
    <scope>NUCLEOTIDE SEQUENCE [LARGE SCALE GENOMIC DNA]</scope>
    <source>
        <strain evidence="1">Sxm20200214</strain>
        <tissue evidence="1">Leaf</tissue>
    </source>
</reference>
<name>A0A8X7S2Y2_BRACI</name>